<feature type="transmembrane region" description="Helical" evidence="1">
    <location>
        <begin position="144"/>
        <end position="163"/>
    </location>
</feature>
<name>A0A4R6IWP9_9BACT</name>
<comment type="caution">
    <text evidence="2">The sequence shown here is derived from an EMBL/GenBank/DDBJ whole genome shotgun (WGS) entry which is preliminary data.</text>
</comment>
<evidence type="ECO:0000313" key="3">
    <source>
        <dbReference type="Proteomes" id="UP000295741"/>
    </source>
</evidence>
<keyword evidence="1" id="KW-0472">Membrane</keyword>
<sequence>MHNLPTAKTKWLSFAGFLFAWSGIIIQLFDFLRTTDLSIADTLIKFFSYFTILTNIMVAIYYTAVLLAPSSSPGKFCIRFSTSTAIAVYILVVGIIYNITLRSIWTFTGWSRISNELLHTVTPIYFIIYWIVATFKTKLFFRSMLYWGIYPLAYFVYTILRGSIVHSYPYPFINADTLGYQQVLINCLMVAAVFYGLFALFIWIGNRLKSH</sequence>
<feature type="transmembrane region" description="Helical" evidence="1">
    <location>
        <begin position="76"/>
        <end position="97"/>
    </location>
</feature>
<dbReference type="OrthoDB" id="9809977at2"/>
<keyword evidence="1" id="KW-0812">Transmembrane</keyword>
<dbReference type="RefSeq" id="WP_133475014.1">
    <property type="nucleotide sequence ID" value="NZ_SNWP01000011.1"/>
</dbReference>
<dbReference type="Proteomes" id="UP000295741">
    <property type="component" value="Unassembled WGS sequence"/>
</dbReference>
<reference evidence="2 3" key="1">
    <citation type="submission" date="2019-03" db="EMBL/GenBank/DDBJ databases">
        <title>Genomic Encyclopedia of Archaeal and Bacterial Type Strains, Phase II (KMG-II): from individual species to whole genera.</title>
        <authorList>
            <person name="Goeker M."/>
        </authorList>
    </citation>
    <scope>NUCLEOTIDE SEQUENCE [LARGE SCALE GENOMIC DNA]</scope>
    <source>
        <strain evidence="2 3">DSM 28323</strain>
    </source>
</reference>
<feature type="transmembrane region" description="Helical" evidence="1">
    <location>
        <begin position="117"/>
        <end position="135"/>
    </location>
</feature>
<dbReference type="AlphaFoldDB" id="A0A4R6IWP9"/>
<accession>A0A4R6IWP9</accession>
<evidence type="ECO:0000313" key="2">
    <source>
        <dbReference type="EMBL" id="TDO27152.1"/>
    </source>
</evidence>
<keyword evidence="1" id="KW-1133">Transmembrane helix</keyword>
<dbReference type="NCBIfam" id="NF038065">
    <property type="entry name" value="Pr6Pr"/>
    <property type="match status" value="1"/>
</dbReference>
<evidence type="ECO:0000256" key="1">
    <source>
        <dbReference type="SAM" id="Phobius"/>
    </source>
</evidence>
<dbReference type="EMBL" id="SNWP01000011">
    <property type="protein sequence ID" value="TDO27152.1"/>
    <property type="molecule type" value="Genomic_DNA"/>
</dbReference>
<organism evidence="2 3">
    <name type="scientific">Sediminibacterium goheungense</name>
    <dbReference type="NCBI Taxonomy" id="1086393"/>
    <lineage>
        <taxon>Bacteria</taxon>
        <taxon>Pseudomonadati</taxon>
        <taxon>Bacteroidota</taxon>
        <taxon>Chitinophagia</taxon>
        <taxon>Chitinophagales</taxon>
        <taxon>Chitinophagaceae</taxon>
        <taxon>Sediminibacterium</taxon>
    </lineage>
</organism>
<evidence type="ECO:0008006" key="4">
    <source>
        <dbReference type="Google" id="ProtNLM"/>
    </source>
</evidence>
<feature type="transmembrane region" description="Helical" evidence="1">
    <location>
        <begin position="49"/>
        <end position="69"/>
    </location>
</feature>
<keyword evidence="3" id="KW-1185">Reference proteome</keyword>
<dbReference type="InterPro" id="IPR049713">
    <property type="entry name" value="Pr6Pr-like"/>
</dbReference>
<proteinExistence type="predicted"/>
<feature type="transmembrane region" description="Helical" evidence="1">
    <location>
        <begin position="183"/>
        <end position="204"/>
    </location>
</feature>
<feature type="transmembrane region" description="Helical" evidence="1">
    <location>
        <begin position="12"/>
        <end position="29"/>
    </location>
</feature>
<protein>
    <recommendedName>
        <fullName evidence="4">FAR-17a/AIG1-like protein</fullName>
    </recommendedName>
</protein>
<gene>
    <name evidence="2" type="ORF">BC659_2471</name>
</gene>